<protein>
    <submittedName>
        <fullName evidence="1">Uncharacterized protein</fullName>
    </submittedName>
</protein>
<sequence>MTPSISLAPRYRLDDELPWLVGIDPARYYWITVNGDVDTPVALPGLMVSSLSEFKQTVRKFRLLQPQQQMQVVRTTNSWTIHCISSNCYAVEVDSAIPVWHLFDQEALESLLMTAHPDWQCAERDIDLGRQMLVRSLEQSLVA</sequence>
<dbReference type="RefSeq" id="WP_105221286.1">
    <property type="nucleotide sequence ID" value="NZ_CAWNSU010000084.1"/>
</dbReference>
<dbReference type="AlphaFoldDB" id="A0A6N8FWH1"/>
<dbReference type="Proteomes" id="UP000441797">
    <property type="component" value="Unassembled WGS sequence"/>
</dbReference>
<evidence type="ECO:0000313" key="2">
    <source>
        <dbReference type="Proteomes" id="UP000441797"/>
    </source>
</evidence>
<keyword evidence="2" id="KW-1185">Reference proteome</keyword>
<evidence type="ECO:0000313" key="1">
    <source>
        <dbReference type="EMBL" id="MUL37413.1"/>
    </source>
</evidence>
<accession>A0A6N8FWH1</accession>
<dbReference type="OrthoDB" id="516291at2"/>
<gene>
    <name evidence="1" type="ORF">BWI75_14010</name>
</gene>
<reference evidence="1 2" key="1">
    <citation type="journal article" date="2019" name="Front. Microbiol.">
        <title>Genomic Features for Desiccation Tolerance and Sugar Biosynthesis in the Extremophile Gloeocapsopsis sp. UTEX B3054.</title>
        <authorList>
            <person name="Urrejola C."/>
            <person name="Alcorta J."/>
            <person name="Salas L."/>
            <person name="Vasquez M."/>
            <person name="Polz M.F."/>
            <person name="Vicuna R."/>
            <person name="Diez B."/>
        </authorList>
    </citation>
    <scope>NUCLEOTIDE SEQUENCE [LARGE SCALE GENOMIC DNA]</scope>
    <source>
        <strain evidence="1 2">1H9</strain>
    </source>
</reference>
<organism evidence="1 2">
    <name type="scientific">Gloeocapsopsis dulcis AAB1 = 1H9</name>
    <dbReference type="NCBI Taxonomy" id="1433147"/>
    <lineage>
        <taxon>Bacteria</taxon>
        <taxon>Bacillati</taxon>
        <taxon>Cyanobacteriota</taxon>
        <taxon>Cyanophyceae</taxon>
        <taxon>Oscillatoriophycideae</taxon>
        <taxon>Chroococcales</taxon>
        <taxon>Chroococcaceae</taxon>
        <taxon>Gloeocapsopsis</taxon>
        <taxon>Gloeocapsopsis dulcis</taxon>
    </lineage>
</organism>
<name>A0A6N8FWH1_9CHRO</name>
<comment type="caution">
    <text evidence="1">The sequence shown here is derived from an EMBL/GenBank/DDBJ whole genome shotgun (WGS) entry which is preliminary data.</text>
</comment>
<proteinExistence type="predicted"/>
<dbReference type="EMBL" id="NAPY01000021">
    <property type="protein sequence ID" value="MUL37413.1"/>
    <property type="molecule type" value="Genomic_DNA"/>
</dbReference>